<dbReference type="InterPro" id="IPR001709">
    <property type="entry name" value="Flavoprot_Pyr_Nucl_cyt_Rdtase"/>
</dbReference>
<feature type="domain" description="2Fe-2S ferredoxin-type" evidence="4">
    <location>
        <begin position="248"/>
        <end position="342"/>
    </location>
</feature>
<sequence>MAAVLQFHAEEEDMTPWMRKIHKWIGIIIAIQFVLWMSSGVVMSLFDAGKVGGREFRIKPPAASLWPANALTVDDVLAKAAAPVMTVSSGWLLDQPVYRLVNDKSTWMVRAVDGGTIALGPELATRIAQASYSGAGHPAAPRLLRYSPETRKHKEPVWRVDFNDSDDTTVYVSANTGNVLEHRNSTWRVFDFFWMLHIMDYSERENFNNPLLVTSAVGGLWMALTGVWLLFTSFRLSEFIPKRWRRVASVSVYSDGNRVRLVPASKGDTVFQALARDGLQLPSNCGGGQSCGLCEVRCIGKAPEPTSADRALLSPQKLEAGYRLACNLPVDGSVEVEVDGATARATEYEATVTSVRAVTPFLREITIRPNAHVECRPGSYIQVHVPDYARDASHIQLPDEHRDDWRGVALPPKLVNPEPLRRSYSLAVPVEKCGGQLTLLVRFMPGQQPGKGSSYMYTLKEGDSVRFSGSFGDFAIKPGGREKVFIGGGAGMAPLRAMIHSLLDEGAREPMHFWYGARSHRDAPYVEEMKAFAGMHPNFKWQLVLSEETAEEAQDVRTGLVHEAARDALLRKHPDLAACDFYLCGPPAMLASTLKLLKEMGVSDDRIAFDDFKV</sequence>
<dbReference type="Pfam" id="PF03413">
    <property type="entry name" value="PepSY"/>
    <property type="match status" value="1"/>
</dbReference>
<name>A0A418XH14_9BURK</name>
<dbReference type="AlphaFoldDB" id="A0A418XH14"/>
<dbReference type="Gene3D" id="2.40.30.10">
    <property type="entry name" value="Translation factors"/>
    <property type="match status" value="1"/>
</dbReference>
<protein>
    <recommendedName>
        <fullName evidence="8">2Fe-2S iron-sulfur cluster binding domain-containing protein</fullName>
    </recommendedName>
</protein>
<reference evidence="6 7" key="1">
    <citation type="submission" date="2018-09" db="EMBL/GenBank/DDBJ databases">
        <authorList>
            <person name="Zhu H."/>
        </authorList>
    </citation>
    <scope>NUCLEOTIDE SEQUENCE [LARGE SCALE GENOMIC DNA]</scope>
    <source>
        <strain evidence="6 7">K1S02-61</strain>
    </source>
</reference>
<evidence type="ECO:0000259" key="4">
    <source>
        <dbReference type="PROSITE" id="PS51085"/>
    </source>
</evidence>
<dbReference type="PRINTS" id="PR00371">
    <property type="entry name" value="FPNCR"/>
</dbReference>
<keyword evidence="7" id="KW-1185">Reference proteome</keyword>
<dbReference type="InterPro" id="IPR001041">
    <property type="entry name" value="2Fe-2S_ferredoxin-type"/>
</dbReference>
<dbReference type="CDD" id="cd00207">
    <property type="entry name" value="fer2"/>
    <property type="match status" value="1"/>
</dbReference>
<dbReference type="InterPro" id="IPR036010">
    <property type="entry name" value="2Fe-2S_ferredoxin-like_sf"/>
</dbReference>
<dbReference type="PROSITE" id="PS51384">
    <property type="entry name" value="FAD_FR"/>
    <property type="match status" value="1"/>
</dbReference>
<evidence type="ECO:0008006" key="8">
    <source>
        <dbReference type="Google" id="ProtNLM"/>
    </source>
</evidence>
<dbReference type="InterPro" id="IPR039261">
    <property type="entry name" value="FNR_nucleotide-bd"/>
</dbReference>
<dbReference type="InterPro" id="IPR012675">
    <property type="entry name" value="Beta-grasp_dom_sf"/>
</dbReference>
<accession>A0A418XH14</accession>
<dbReference type="InterPro" id="IPR017938">
    <property type="entry name" value="Riboflavin_synthase-like_b-brl"/>
</dbReference>
<evidence type="ECO:0000259" key="5">
    <source>
        <dbReference type="PROSITE" id="PS51384"/>
    </source>
</evidence>
<dbReference type="PANTHER" id="PTHR43644">
    <property type="entry name" value="NA(+)-TRANSLOCATING NADH-QUINONE REDUCTASE SUBUNIT"/>
    <property type="match status" value="1"/>
</dbReference>
<dbReference type="GO" id="GO:0016491">
    <property type="term" value="F:oxidoreductase activity"/>
    <property type="evidence" value="ECO:0007669"/>
    <property type="project" value="InterPro"/>
</dbReference>
<dbReference type="Pfam" id="PF00111">
    <property type="entry name" value="Fer2"/>
    <property type="match status" value="1"/>
</dbReference>
<gene>
    <name evidence="6" type="ORF">D3872_17980</name>
</gene>
<evidence type="ECO:0000313" key="6">
    <source>
        <dbReference type="EMBL" id="RJG11762.1"/>
    </source>
</evidence>
<dbReference type="PANTHER" id="PTHR43644:SF1">
    <property type="entry name" value="NAD(P)H-FLAVIN REDUCTASE"/>
    <property type="match status" value="1"/>
</dbReference>
<feature type="domain" description="FAD-binding FR-type" evidence="5">
    <location>
        <begin position="345"/>
        <end position="477"/>
    </location>
</feature>
<keyword evidence="3" id="KW-1133">Transmembrane helix</keyword>
<keyword evidence="3" id="KW-0812">Transmembrane</keyword>
<dbReference type="InterPro" id="IPR001433">
    <property type="entry name" value="OxRdtase_FAD/NAD-bd"/>
</dbReference>
<dbReference type="PROSITE" id="PS51085">
    <property type="entry name" value="2FE2S_FER_2"/>
    <property type="match status" value="1"/>
</dbReference>
<dbReference type="EMBL" id="QYUP01000137">
    <property type="protein sequence ID" value="RJG11762.1"/>
    <property type="molecule type" value="Genomic_DNA"/>
</dbReference>
<keyword evidence="2" id="KW-0274">FAD</keyword>
<evidence type="ECO:0000256" key="3">
    <source>
        <dbReference type="SAM" id="Phobius"/>
    </source>
</evidence>
<proteinExistence type="predicted"/>
<feature type="transmembrane region" description="Helical" evidence="3">
    <location>
        <begin position="211"/>
        <end position="231"/>
    </location>
</feature>
<keyword evidence="3" id="KW-0472">Membrane</keyword>
<evidence type="ECO:0000256" key="2">
    <source>
        <dbReference type="ARBA" id="ARBA00022827"/>
    </source>
</evidence>
<dbReference type="OrthoDB" id="9806195at2"/>
<dbReference type="Gene3D" id="3.10.20.30">
    <property type="match status" value="1"/>
</dbReference>
<dbReference type="Pfam" id="PF03929">
    <property type="entry name" value="PepSY_TM"/>
    <property type="match status" value="1"/>
</dbReference>
<dbReference type="SUPFAM" id="SSF63380">
    <property type="entry name" value="Riboflavin synthase domain-like"/>
    <property type="match status" value="1"/>
</dbReference>
<dbReference type="Proteomes" id="UP000284006">
    <property type="component" value="Unassembled WGS sequence"/>
</dbReference>
<keyword evidence="1" id="KW-0285">Flavoprotein</keyword>
<dbReference type="SUPFAM" id="SSF52343">
    <property type="entry name" value="Ferredoxin reductase-like, C-terminal NADP-linked domain"/>
    <property type="match status" value="1"/>
</dbReference>
<dbReference type="InterPro" id="IPR025711">
    <property type="entry name" value="PepSY"/>
</dbReference>
<feature type="transmembrane region" description="Helical" evidence="3">
    <location>
        <begin position="24"/>
        <end position="46"/>
    </location>
</feature>
<dbReference type="InterPro" id="IPR005625">
    <property type="entry name" value="PepSY-ass_TM"/>
</dbReference>
<evidence type="ECO:0000313" key="7">
    <source>
        <dbReference type="Proteomes" id="UP000284006"/>
    </source>
</evidence>
<dbReference type="InterPro" id="IPR017927">
    <property type="entry name" value="FAD-bd_FR_type"/>
</dbReference>
<dbReference type="GO" id="GO:0051536">
    <property type="term" value="F:iron-sulfur cluster binding"/>
    <property type="evidence" value="ECO:0007669"/>
    <property type="project" value="InterPro"/>
</dbReference>
<evidence type="ECO:0000256" key="1">
    <source>
        <dbReference type="ARBA" id="ARBA00022630"/>
    </source>
</evidence>
<dbReference type="Gene3D" id="3.40.50.80">
    <property type="entry name" value="Nucleotide-binding domain of ferredoxin-NADP reductase (FNR) module"/>
    <property type="match status" value="1"/>
</dbReference>
<organism evidence="6 7">
    <name type="scientific">Massilia cavernae</name>
    <dbReference type="NCBI Taxonomy" id="2320864"/>
    <lineage>
        <taxon>Bacteria</taxon>
        <taxon>Pseudomonadati</taxon>
        <taxon>Pseudomonadota</taxon>
        <taxon>Betaproteobacteria</taxon>
        <taxon>Burkholderiales</taxon>
        <taxon>Oxalobacteraceae</taxon>
        <taxon>Telluria group</taxon>
        <taxon>Massilia</taxon>
    </lineage>
</organism>
<dbReference type="SUPFAM" id="SSF54292">
    <property type="entry name" value="2Fe-2S ferredoxin-like"/>
    <property type="match status" value="1"/>
</dbReference>
<comment type="caution">
    <text evidence="6">The sequence shown here is derived from an EMBL/GenBank/DDBJ whole genome shotgun (WGS) entry which is preliminary data.</text>
</comment>
<dbReference type="Pfam" id="PF00175">
    <property type="entry name" value="NAD_binding_1"/>
    <property type="match status" value="1"/>
</dbReference>